<accession>D9R3Q0</accession>
<keyword evidence="3" id="KW-1003">Cell membrane</keyword>
<evidence type="ECO:0000256" key="6">
    <source>
        <dbReference type="ARBA" id="ARBA00022692"/>
    </source>
</evidence>
<dbReference type="KEGG" id="csh:Closa_4272"/>
<feature type="transmembrane region" description="Helical" evidence="9">
    <location>
        <begin position="136"/>
        <end position="160"/>
    </location>
</feature>
<keyword evidence="8 9" id="KW-0472">Membrane</keyword>
<gene>
    <name evidence="10" type="ordered locus">Closa_4272</name>
</gene>
<dbReference type="OrthoDB" id="9815089at2"/>
<dbReference type="Proteomes" id="UP000001662">
    <property type="component" value="Chromosome"/>
</dbReference>
<evidence type="ECO:0000256" key="1">
    <source>
        <dbReference type="ARBA" id="ARBA00004651"/>
    </source>
</evidence>
<keyword evidence="2" id="KW-0813">Transport</keyword>
<dbReference type="STRING" id="610130.Closa_4272"/>
<dbReference type="PaxDb" id="610130-Closa_4272"/>
<evidence type="ECO:0000256" key="2">
    <source>
        <dbReference type="ARBA" id="ARBA00022448"/>
    </source>
</evidence>
<name>D9R3Q0_LACSW</name>
<dbReference type="HOGENOM" id="CLU_069101_2_0_9"/>
<feature type="transmembrane region" description="Helical" evidence="9">
    <location>
        <begin position="72"/>
        <end position="97"/>
    </location>
</feature>
<dbReference type="Pfam" id="PF03609">
    <property type="entry name" value="EII-Sor"/>
    <property type="match status" value="1"/>
</dbReference>
<dbReference type="PANTHER" id="PTHR32502:SF8">
    <property type="entry name" value="N-ACETYLGALACTOSAMINE PERMEASE IIC COMPONENT 1"/>
    <property type="match status" value="1"/>
</dbReference>
<comment type="subcellular location">
    <subcellularLocation>
        <location evidence="1">Cell membrane</location>
        <topology evidence="1">Multi-pass membrane protein</topology>
    </subcellularLocation>
</comment>
<organism evidence="10 11">
    <name type="scientific">Lacrimispora saccharolytica (strain ATCC 35040 / DSM 2544 / NRCC 2533 / WM1)</name>
    <name type="common">Clostridium saccharolyticum</name>
    <dbReference type="NCBI Taxonomy" id="610130"/>
    <lineage>
        <taxon>Bacteria</taxon>
        <taxon>Bacillati</taxon>
        <taxon>Bacillota</taxon>
        <taxon>Clostridia</taxon>
        <taxon>Lachnospirales</taxon>
        <taxon>Lachnospiraceae</taxon>
        <taxon>Lacrimispora</taxon>
    </lineage>
</organism>
<dbReference type="PROSITE" id="PS51106">
    <property type="entry name" value="PTS_EIIC_TYPE_4"/>
    <property type="match status" value="1"/>
</dbReference>
<dbReference type="PANTHER" id="PTHR32502">
    <property type="entry name" value="N-ACETYLGALACTOSAMINE PERMEASE II COMPONENT-RELATED"/>
    <property type="match status" value="1"/>
</dbReference>
<reference evidence="10" key="1">
    <citation type="submission" date="2010-07" db="EMBL/GenBank/DDBJ databases">
        <title>Complete sequence of Clostridium saccharolyticum WM1.</title>
        <authorList>
            <consortium name="US DOE Joint Genome Institute"/>
            <person name="Lucas S."/>
            <person name="Copeland A."/>
            <person name="Lapidus A."/>
            <person name="Cheng J.-F."/>
            <person name="Bruce D."/>
            <person name="Goodwin L."/>
            <person name="Pitluck S."/>
            <person name="Chertkov O."/>
            <person name="Detter J.C."/>
            <person name="Han C."/>
            <person name="Tapia R."/>
            <person name="Land M."/>
            <person name="Hauser L."/>
            <person name="Chang Y.-J."/>
            <person name="Jeffries C."/>
            <person name="Kyrpides N."/>
            <person name="Ivanova N."/>
            <person name="Mikhailova N."/>
            <person name="Mouttaki H."/>
            <person name="Lin L."/>
            <person name="Zhou J."/>
            <person name="Hemme C.L."/>
            <person name="Woyke T."/>
        </authorList>
    </citation>
    <scope>NUCLEOTIDE SEQUENCE [LARGE SCALE GENOMIC DNA]</scope>
    <source>
        <strain evidence="10">WM1</strain>
    </source>
</reference>
<evidence type="ECO:0000256" key="7">
    <source>
        <dbReference type="ARBA" id="ARBA00022989"/>
    </source>
</evidence>
<dbReference type="GO" id="GO:0005886">
    <property type="term" value="C:plasma membrane"/>
    <property type="evidence" value="ECO:0007669"/>
    <property type="project" value="UniProtKB-SubCell"/>
</dbReference>
<evidence type="ECO:0000256" key="8">
    <source>
        <dbReference type="ARBA" id="ARBA00023136"/>
    </source>
</evidence>
<keyword evidence="7 9" id="KW-1133">Transmembrane helix</keyword>
<proteinExistence type="predicted"/>
<keyword evidence="5" id="KW-0598">Phosphotransferase system</keyword>
<dbReference type="InterPro" id="IPR004700">
    <property type="entry name" value="PTS_IIC_man"/>
</dbReference>
<evidence type="ECO:0000313" key="11">
    <source>
        <dbReference type="Proteomes" id="UP000001662"/>
    </source>
</evidence>
<feature type="transmembrane region" description="Helical" evidence="9">
    <location>
        <begin position="207"/>
        <end position="237"/>
    </location>
</feature>
<dbReference type="eggNOG" id="COG3715">
    <property type="taxonomic scope" value="Bacteria"/>
</dbReference>
<protein>
    <submittedName>
        <fullName evidence="10">Phosphotransferase system PTS sorbose-specific IIC subunit</fullName>
    </submittedName>
</protein>
<dbReference type="AlphaFoldDB" id="D9R3Q0"/>
<evidence type="ECO:0000256" key="4">
    <source>
        <dbReference type="ARBA" id="ARBA00022597"/>
    </source>
</evidence>
<evidence type="ECO:0000313" key="10">
    <source>
        <dbReference type="EMBL" id="ADL06771.1"/>
    </source>
</evidence>
<evidence type="ECO:0000256" key="5">
    <source>
        <dbReference type="ARBA" id="ARBA00022683"/>
    </source>
</evidence>
<dbReference type="RefSeq" id="WP_013274823.1">
    <property type="nucleotide sequence ID" value="NC_014376.1"/>
</dbReference>
<dbReference type="GO" id="GO:0009401">
    <property type="term" value="P:phosphoenolpyruvate-dependent sugar phosphotransferase system"/>
    <property type="evidence" value="ECO:0007669"/>
    <property type="project" value="UniProtKB-KW"/>
</dbReference>
<keyword evidence="6 9" id="KW-0812">Transmembrane</keyword>
<sequence length="250" mass="26194">MLQALLVAAVAFLASIDEQTFGASMMSRPLFTGPIIGLIMGDMTTGIIIGASLEAMFMGSIMVGSAVPPEVYASSVLSIAVAIQSGAGVGAAVALALPLSVFLQMWRNFCYAIPGSWAGKQIEKALEQRNLKRANLLHLTVVPLSIGIPSALLVFIAVAFGANTINTVLNAIPSVVMDGFNVAAGVLSCVGLALLIKMMANKKVIPYLFLGFICVTYLRMDVIGVAVAGLCIAFIAVNSMKFDVAEEEDF</sequence>
<keyword evidence="11" id="KW-1185">Reference proteome</keyword>
<dbReference type="EMBL" id="CP002109">
    <property type="protein sequence ID" value="ADL06771.1"/>
    <property type="molecule type" value="Genomic_DNA"/>
</dbReference>
<keyword evidence="4" id="KW-0762">Sugar transport</keyword>
<evidence type="ECO:0000256" key="3">
    <source>
        <dbReference type="ARBA" id="ARBA00022475"/>
    </source>
</evidence>
<dbReference type="GO" id="GO:0016740">
    <property type="term" value="F:transferase activity"/>
    <property type="evidence" value="ECO:0007669"/>
    <property type="project" value="UniProtKB-KW"/>
</dbReference>
<dbReference type="InterPro" id="IPR050303">
    <property type="entry name" value="GatZ_KbaZ_carbometab"/>
</dbReference>
<evidence type="ECO:0000256" key="9">
    <source>
        <dbReference type="SAM" id="Phobius"/>
    </source>
</evidence>
<feature type="transmembrane region" description="Helical" evidence="9">
    <location>
        <begin position="180"/>
        <end position="200"/>
    </location>
</feature>